<dbReference type="EMBL" id="BMAT01008186">
    <property type="protein sequence ID" value="GFR79823.1"/>
    <property type="molecule type" value="Genomic_DNA"/>
</dbReference>
<feature type="compositionally biased region" description="Polar residues" evidence="1">
    <location>
        <begin position="527"/>
        <end position="539"/>
    </location>
</feature>
<dbReference type="Proteomes" id="UP000762676">
    <property type="component" value="Unassembled WGS sequence"/>
</dbReference>
<sequence length="737" mass="79312">MADDDAFSDLLAAIQVWDNGDGGPVKAGAKKLTSAASSLNSNKNNTTVAKVQNTVTPSDKDNKKIEDSRKPVPSPKERTVESLDSRGHPVDSTSTDPSVTIPAETSTLDQEILENQLQIKTEPLSDDYETSALSAIQSEAKSSLCVISSVSSCCSTESGPSELTPSTIPTAEQMEPVSPQTNQASSSLLTSVHVKLEPLESLLFTGAGTEEPNPATTSTKPSTSTSCSTQAWEQNLDAVIEAVATGKDSVTKTDSSVSSRTRMSDKKNSLKGPQCKKSSGLKTGASKNECSKSLFPLLTRLSHSTISLYTKECADNLKIKNTSVMKVDGVDIEIDCPGPSVVVESLPGTPNSTRSSAKKSKALAKKTSATRLAKSSASKKSELETPVSDRAKEKPISSTKKDSTDIDVSTIKHEESDDVSDIEAVGKDNKGPVKEKKAEKVNSLEKGKEKVNASKTKSTIAEKEKVDGEKNKSSTQSASKAKNLKSAEDHVNKSSSIGARVRKNCEEGKDNAKKTKKSNNDEKSEQSAEQAKSTESSKSTLRKIKEENKPGSSKDSDDERDKLGGSKKRSAMTTNSSDGRDVSSKANSSDNVEDKNSENKTEQKTMMEMNVDSYLSEANQIPGRKTNKLNFTVPKLKESARRGSQSQEEDDASSSSKQPSKLLKKKTSTLKVKSEPVEESTLGKQQRESRASSCDTVGSADGQLEKQRIPSFEELDQSTKLWKVKDKLSEFLVLRYC</sequence>
<feature type="compositionally biased region" description="Polar residues" evidence="1">
    <location>
        <begin position="48"/>
        <end position="57"/>
    </location>
</feature>
<feature type="compositionally biased region" description="Polar residues" evidence="1">
    <location>
        <begin position="91"/>
        <end position="101"/>
    </location>
</feature>
<feature type="compositionally biased region" description="Basic and acidic residues" evidence="1">
    <location>
        <begin position="503"/>
        <end position="526"/>
    </location>
</feature>
<evidence type="ECO:0000313" key="3">
    <source>
        <dbReference type="Proteomes" id="UP000762676"/>
    </source>
</evidence>
<feature type="region of interest" description="Disordered" evidence="1">
    <location>
        <begin position="37"/>
        <end position="101"/>
    </location>
</feature>
<feature type="compositionally biased region" description="Basic and acidic residues" evidence="1">
    <location>
        <begin position="379"/>
        <end position="415"/>
    </location>
</feature>
<evidence type="ECO:0000256" key="1">
    <source>
        <dbReference type="SAM" id="MobiDB-lite"/>
    </source>
</evidence>
<reference evidence="2 3" key="1">
    <citation type="journal article" date="2021" name="Elife">
        <title>Chloroplast acquisition without the gene transfer in kleptoplastic sea slugs, Plakobranchus ocellatus.</title>
        <authorList>
            <person name="Maeda T."/>
            <person name="Takahashi S."/>
            <person name="Yoshida T."/>
            <person name="Shimamura S."/>
            <person name="Takaki Y."/>
            <person name="Nagai Y."/>
            <person name="Toyoda A."/>
            <person name="Suzuki Y."/>
            <person name="Arimoto A."/>
            <person name="Ishii H."/>
            <person name="Satoh N."/>
            <person name="Nishiyama T."/>
            <person name="Hasebe M."/>
            <person name="Maruyama T."/>
            <person name="Minagawa J."/>
            <person name="Obokata J."/>
            <person name="Shigenobu S."/>
        </authorList>
    </citation>
    <scope>NUCLEOTIDE SEQUENCE [LARGE SCALE GENOMIC DNA]</scope>
</reference>
<organism evidence="2 3">
    <name type="scientific">Elysia marginata</name>
    <dbReference type="NCBI Taxonomy" id="1093978"/>
    <lineage>
        <taxon>Eukaryota</taxon>
        <taxon>Metazoa</taxon>
        <taxon>Spiralia</taxon>
        <taxon>Lophotrochozoa</taxon>
        <taxon>Mollusca</taxon>
        <taxon>Gastropoda</taxon>
        <taxon>Heterobranchia</taxon>
        <taxon>Euthyneura</taxon>
        <taxon>Panpulmonata</taxon>
        <taxon>Sacoglossa</taxon>
        <taxon>Placobranchoidea</taxon>
        <taxon>Plakobranchidae</taxon>
        <taxon>Elysia</taxon>
    </lineage>
</organism>
<evidence type="ECO:0000313" key="2">
    <source>
        <dbReference type="EMBL" id="GFR79823.1"/>
    </source>
</evidence>
<feature type="region of interest" description="Disordered" evidence="1">
    <location>
        <begin position="247"/>
        <end position="286"/>
    </location>
</feature>
<keyword evidence="3" id="KW-1185">Reference proteome</keyword>
<feature type="compositionally biased region" description="Low complexity" evidence="1">
    <location>
        <begin position="365"/>
        <end position="378"/>
    </location>
</feature>
<feature type="region of interest" description="Disordered" evidence="1">
    <location>
        <begin position="205"/>
        <end position="227"/>
    </location>
</feature>
<gene>
    <name evidence="2" type="ORF">ElyMa_004031000</name>
</gene>
<comment type="caution">
    <text evidence="2">The sequence shown here is derived from an EMBL/GenBank/DDBJ whole genome shotgun (WGS) entry which is preliminary data.</text>
</comment>
<dbReference type="AlphaFoldDB" id="A0AAV4G282"/>
<accession>A0AAV4G282</accession>
<feature type="compositionally biased region" description="Basic and acidic residues" evidence="1">
    <location>
        <begin position="58"/>
        <end position="89"/>
    </location>
</feature>
<feature type="compositionally biased region" description="Low complexity" evidence="1">
    <location>
        <begin position="216"/>
        <end position="227"/>
    </location>
</feature>
<feature type="region of interest" description="Disordered" evidence="1">
    <location>
        <begin position="344"/>
        <end position="708"/>
    </location>
</feature>
<name>A0AAV4G282_9GAST</name>
<feature type="compositionally biased region" description="Basic and acidic residues" evidence="1">
    <location>
        <begin position="543"/>
        <end position="564"/>
    </location>
</feature>
<feature type="compositionally biased region" description="Low complexity" evidence="1">
    <location>
        <begin position="37"/>
        <end position="47"/>
    </location>
</feature>
<feature type="compositionally biased region" description="Basic and acidic residues" evidence="1">
    <location>
        <begin position="592"/>
        <end position="605"/>
    </location>
</feature>
<feature type="compositionally biased region" description="Basic and acidic residues" evidence="1">
    <location>
        <begin position="460"/>
        <end position="472"/>
    </location>
</feature>
<proteinExistence type="predicted"/>
<feature type="compositionally biased region" description="Basic and acidic residues" evidence="1">
    <location>
        <begin position="424"/>
        <end position="452"/>
    </location>
</feature>
<protein>
    <submittedName>
        <fullName evidence="2">Uncharacterized protein</fullName>
    </submittedName>
</protein>
<feature type="region of interest" description="Disordered" evidence="1">
    <location>
        <begin position="153"/>
        <end position="186"/>
    </location>
</feature>
<feature type="compositionally biased region" description="Polar residues" evidence="1">
    <location>
        <begin position="276"/>
        <end position="286"/>
    </location>
</feature>